<dbReference type="GO" id="GO:0017109">
    <property type="term" value="C:glutamate-cysteine ligase complex"/>
    <property type="evidence" value="ECO:0007669"/>
    <property type="project" value="TreeGrafter"/>
</dbReference>
<dbReference type="GO" id="GO:0006750">
    <property type="term" value="P:glutathione biosynthetic process"/>
    <property type="evidence" value="ECO:0007669"/>
    <property type="project" value="UniProtKB-KW"/>
</dbReference>
<evidence type="ECO:0000256" key="6">
    <source>
        <dbReference type="ARBA" id="ARBA00031154"/>
    </source>
</evidence>
<protein>
    <recommendedName>
        <fullName evidence="7">GCS light chain</fullName>
    </recommendedName>
    <alternativeName>
        <fullName evidence="5">Gamma-ECS regulatory subunit</fullName>
    </alternativeName>
    <alternativeName>
        <fullName evidence="8">Gamma-glutamylcysteine synthetase regulatory subunit</fullName>
    </alternativeName>
    <alternativeName>
        <fullName evidence="6">Glutamate--cysteine ligase modifier subunit</fullName>
    </alternativeName>
</protein>
<dbReference type="SUPFAM" id="SSF51430">
    <property type="entry name" value="NAD(P)-linked oxidoreductase"/>
    <property type="match status" value="1"/>
</dbReference>
<comment type="similarity">
    <text evidence="2">Belongs to the aldo/keto reductase family. Glutamate--cysteine ligase light chain subfamily.</text>
</comment>
<evidence type="ECO:0000256" key="5">
    <source>
        <dbReference type="ARBA" id="ARBA00030406"/>
    </source>
</evidence>
<evidence type="ECO:0000259" key="9">
    <source>
        <dbReference type="Pfam" id="PF00248"/>
    </source>
</evidence>
<comment type="caution">
    <text evidence="10">The sequence shown here is derived from an EMBL/GenBank/DDBJ whole genome shotgun (WGS) entry which is preliminary data.</text>
</comment>
<accession>A0AAD7ZUF5</accession>
<dbReference type="Pfam" id="PF00248">
    <property type="entry name" value="Aldo_ket_red"/>
    <property type="match status" value="1"/>
</dbReference>
<comment type="pathway">
    <text evidence="1">Sulfur metabolism; glutathione biosynthesis; glutathione from L-cysteine and L-glutamate: step 1/2.</text>
</comment>
<comment type="subunit">
    <text evidence="3">Heterodimer of a catalytic heavy chain and a regulatory light chain.</text>
</comment>
<dbReference type="InterPro" id="IPR036812">
    <property type="entry name" value="NAD(P)_OxRdtase_dom_sf"/>
</dbReference>
<evidence type="ECO:0000256" key="3">
    <source>
        <dbReference type="ARBA" id="ARBA00011532"/>
    </source>
</evidence>
<evidence type="ECO:0000313" key="10">
    <source>
        <dbReference type="EMBL" id="KAJ9586848.1"/>
    </source>
</evidence>
<evidence type="ECO:0000256" key="8">
    <source>
        <dbReference type="ARBA" id="ARBA00032926"/>
    </source>
</evidence>
<dbReference type="Gene3D" id="3.20.20.100">
    <property type="entry name" value="NADP-dependent oxidoreductase domain"/>
    <property type="match status" value="1"/>
</dbReference>
<organism evidence="10 11">
    <name type="scientific">Diploptera punctata</name>
    <name type="common">Pacific beetle cockroach</name>
    <dbReference type="NCBI Taxonomy" id="6984"/>
    <lineage>
        <taxon>Eukaryota</taxon>
        <taxon>Metazoa</taxon>
        <taxon>Ecdysozoa</taxon>
        <taxon>Arthropoda</taxon>
        <taxon>Hexapoda</taxon>
        <taxon>Insecta</taxon>
        <taxon>Pterygota</taxon>
        <taxon>Neoptera</taxon>
        <taxon>Polyneoptera</taxon>
        <taxon>Dictyoptera</taxon>
        <taxon>Blattodea</taxon>
        <taxon>Blaberoidea</taxon>
        <taxon>Blaberidae</taxon>
        <taxon>Diplopterinae</taxon>
        <taxon>Diploptera</taxon>
    </lineage>
</organism>
<keyword evidence="11" id="KW-1185">Reference proteome</keyword>
<evidence type="ECO:0000256" key="7">
    <source>
        <dbReference type="ARBA" id="ARBA00031732"/>
    </source>
</evidence>
<name>A0AAD7ZUF5_DIPPU</name>
<dbReference type="AlphaFoldDB" id="A0AAD7ZUF5"/>
<sequence>MLGHLPSSVKKICVHTGNILSLNEVKKKAGQNPTDELIESLRITLANWQSSGNEGDTVQVHRTENGLGSKLDSEERKGLKVSVKVFISSLEKEALIEALDSVFAALHTSCIDSLVLAYPCKTEPSLLLPGLKELWQVLEEYVDKQKLISIGVSDVETDVFIALHGWARIKPSIIQINLASCCVVPPALQTFTKENDVQLLTHSDPFEILPRVALNEVFGSDAEDNLNSVDLYWALRFQVHVKCRGVLSSKGYLLSVFRS</sequence>
<feature type="domain" description="NADP-dependent oxidoreductase" evidence="9">
    <location>
        <begin position="65"/>
        <end position="203"/>
    </location>
</feature>
<reference evidence="10" key="1">
    <citation type="journal article" date="2023" name="IScience">
        <title>Live-bearing cockroach genome reveals convergent evolutionary mechanisms linked to viviparity in insects and beyond.</title>
        <authorList>
            <person name="Fouks B."/>
            <person name="Harrison M.C."/>
            <person name="Mikhailova A.A."/>
            <person name="Marchal E."/>
            <person name="English S."/>
            <person name="Carruthers M."/>
            <person name="Jennings E.C."/>
            <person name="Chiamaka E.L."/>
            <person name="Frigard R.A."/>
            <person name="Pippel M."/>
            <person name="Attardo G.M."/>
            <person name="Benoit J.B."/>
            <person name="Bornberg-Bauer E."/>
            <person name="Tobe S.S."/>
        </authorList>
    </citation>
    <scope>NUCLEOTIDE SEQUENCE</scope>
    <source>
        <strain evidence="10">Stay&amp;Tobe</strain>
    </source>
</reference>
<dbReference type="InterPro" id="IPR023210">
    <property type="entry name" value="NADP_OxRdtase_dom"/>
</dbReference>
<dbReference type="Proteomes" id="UP001233999">
    <property type="component" value="Unassembled WGS sequence"/>
</dbReference>
<dbReference type="InterPro" id="IPR032963">
    <property type="entry name" value="Gclm"/>
</dbReference>
<evidence type="ECO:0000256" key="4">
    <source>
        <dbReference type="ARBA" id="ARBA00022684"/>
    </source>
</evidence>
<dbReference type="EMBL" id="JASPKZ010006831">
    <property type="protein sequence ID" value="KAJ9586848.1"/>
    <property type="molecule type" value="Genomic_DNA"/>
</dbReference>
<dbReference type="PANTHER" id="PTHR13295:SF4">
    <property type="entry name" value="GLUTAMATE--CYSTEINE LIGASE REGULATORY SUBUNIT"/>
    <property type="match status" value="1"/>
</dbReference>
<gene>
    <name evidence="10" type="ORF">L9F63_019567</name>
</gene>
<keyword evidence="4" id="KW-0317">Glutathione biosynthesis</keyword>
<proteinExistence type="inferred from homology"/>
<evidence type="ECO:0000256" key="1">
    <source>
        <dbReference type="ARBA" id="ARBA00005006"/>
    </source>
</evidence>
<evidence type="ECO:0000256" key="2">
    <source>
        <dbReference type="ARBA" id="ARBA00008612"/>
    </source>
</evidence>
<evidence type="ECO:0000313" key="11">
    <source>
        <dbReference type="Proteomes" id="UP001233999"/>
    </source>
</evidence>
<dbReference type="GO" id="GO:0030234">
    <property type="term" value="F:enzyme regulator activity"/>
    <property type="evidence" value="ECO:0007669"/>
    <property type="project" value="TreeGrafter"/>
</dbReference>
<dbReference type="PANTHER" id="PTHR13295">
    <property type="entry name" value="GLUTAMATE CYSTEINE LIGASE REGULATORY SUBUNIT"/>
    <property type="match status" value="1"/>
</dbReference>
<feature type="non-terminal residue" evidence="10">
    <location>
        <position position="259"/>
    </location>
</feature>
<reference evidence="10" key="2">
    <citation type="submission" date="2023-05" db="EMBL/GenBank/DDBJ databases">
        <authorList>
            <person name="Fouks B."/>
        </authorList>
    </citation>
    <scope>NUCLEOTIDE SEQUENCE</scope>
    <source>
        <strain evidence="10">Stay&amp;Tobe</strain>
        <tissue evidence="10">Testes</tissue>
    </source>
</reference>
<dbReference type="GO" id="GO:0035226">
    <property type="term" value="F:glutamate-cysteine ligase catalytic subunit binding"/>
    <property type="evidence" value="ECO:0007669"/>
    <property type="project" value="InterPro"/>
</dbReference>